<feature type="compositionally biased region" description="Polar residues" evidence="5">
    <location>
        <begin position="119"/>
        <end position="150"/>
    </location>
</feature>
<comment type="caution">
    <text evidence="6">The sequence shown here is derived from an EMBL/GenBank/DDBJ whole genome shotgun (WGS) entry which is preliminary data.</text>
</comment>
<evidence type="ECO:0000256" key="1">
    <source>
        <dbReference type="ARBA" id="ARBA00022692"/>
    </source>
</evidence>
<keyword evidence="4" id="KW-0186">Copper</keyword>
<sequence length="243" mass="27226">MAQGSYKDELKKDAMSFLNNFDTMGDSITVPSAHHDHSAHAGGEHSHAAGEHDHGGMKMYFHWGVTETILFESWTTQSEWGMALAVVLVFVMGFLYEGLRWLRIYLQKRKPGNSKAKKATSSVQMLQMPESSGAASRADNQTLLDSSPSRAETGRGDAIAAGHEAVEVEPKHNGAAKSCHSTNRNHSFIHRNFGDLNRLLFSVLYMLQLVLAYWLMLIVMTYNNWLSKSIEQCNSFLELAFVW</sequence>
<evidence type="ECO:0000256" key="4">
    <source>
        <dbReference type="RuleBase" id="RU367022"/>
    </source>
</evidence>
<dbReference type="OrthoDB" id="161814at2759"/>
<keyword evidence="1 4" id="KW-0812">Transmembrane</keyword>
<dbReference type="EMBL" id="LIAE01010713">
    <property type="protein sequence ID" value="PAV56189.1"/>
    <property type="molecule type" value="Genomic_DNA"/>
</dbReference>
<dbReference type="PANTHER" id="PTHR12483">
    <property type="entry name" value="SOLUTE CARRIER FAMILY 31 COPPER TRANSPORTERS"/>
    <property type="match status" value="1"/>
</dbReference>
<reference evidence="6 7" key="1">
    <citation type="journal article" date="2017" name="Curr. Biol.">
        <title>Genome architecture and evolution of a unichromosomal asexual nematode.</title>
        <authorList>
            <person name="Fradin H."/>
            <person name="Zegar C."/>
            <person name="Gutwein M."/>
            <person name="Lucas J."/>
            <person name="Kovtun M."/>
            <person name="Corcoran D."/>
            <person name="Baugh L.R."/>
            <person name="Kiontke K."/>
            <person name="Gunsalus K."/>
            <person name="Fitch D.H."/>
            <person name="Piano F."/>
        </authorList>
    </citation>
    <scope>NUCLEOTIDE SEQUENCE [LARGE SCALE GENOMIC DNA]</scope>
    <source>
        <strain evidence="6">PF1309</strain>
    </source>
</reference>
<keyword evidence="2 4" id="KW-1133">Transmembrane helix</keyword>
<keyword evidence="4" id="KW-0187">Copper transport</keyword>
<feature type="region of interest" description="Disordered" evidence="5">
    <location>
        <begin position="116"/>
        <end position="154"/>
    </location>
</feature>
<proteinExistence type="inferred from homology"/>
<organism evidence="6 7">
    <name type="scientific">Diploscapter pachys</name>
    <dbReference type="NCBI Taxonomy" id="2018661"/>
    <lineage>
        <taxon>Eukaryota</taxon>
        <taxon>Metazoa</taxon>
        <taxon>Ecdysozoa</taxon>
        <taxon>Nematoda</taxon>
        <taxon>Chromadorea</taxon>
        <taxon>Rhabditida</taxon>
        <taxon>Rhabditina</taxon>
        <taxon>Rhabditomorpha</taxon>
        <taxon>Rhabditoidea</taxon>
        <taxon>Rhabditidae</taxon>
        <taxon>Diploscapter</taxon>
    </lineage>
</organism>
<dbReference type="GO" id="GO:0016020">
    <property type="term" value="C:membrane"/>
    <property type="evidence" value="ECO:0007669"/>
    <property type="project" value="UniProtKB-SubCell"/>
</dbReference>
<dbReference type="Proteomes" id="UP000218231">
    <property type="component" value="Unassembled WGS sequence"/>
</dbReference>
<comment type="subcellular location">
    <subcellularLocation>
        <location evidence="4">Membrane</location>
        <topology evidence="4">Multi-pass membrane protein</topology>
    </subcellularLocation>
</comment>
<dbReference type="STRING" id="2018661.A0A2A2J3K0"/>
<evidence type="ECO:0000256" key="5">
    <source>
        <dbReference type="SAM" id="MobiDB-lite"/>
    </source>
</evidence>
<evidence type="ECO:0000256" key="2">
    <source>
        <dbReference type="ARBA" id="ARBA00022989"/>
    </source>
</evidence>
<protein>
    <recommendedName>
        <fullName evidence="4">Copper transport protein</fullName>
    </recommendedName>
</protein>
<feature type="region of interest" description="Disordered" evidence="5">
    <location>
        <begin position="32"/>
        <end position="51"/>
    </location>
</feature>
<feature type="transmembrane region" description="Helical" evidence="4">
    <location>
        <begin position="199"/>
        <end position="222"/>
    </location>
</feature>
<dbReference type="AlphaFoldDB" id="A0A2A2J3K0"/>
<dbReference type="GO" id="GO:0005375">
    <property type="term" value="F:copper ion transmembrane transporter activity"/>
    <property type="evidence" value="ECO:0007669"/>
    <property type="project" value="UniProtKB-UniRule"/>
</dbReference>
<feature type="transmembrane region" description="Helical" evidence="4">
    <location>
        <begin position="80"/>
        <end position="99"/>
    </location>
</feature>
<keyword evidence="4" id="KW-0406">Ion transport</keyword>
<accession>A0A2A2J3K0</accession>
<keyword evidence="3 4" id="KW-0472">Membrane</keyword>
<evidence type="ECO:0000256" key="3">
    <source>
        <dbReference type="ARBA" id="ARBA00023136"/>
    </source>
</evidence>
<dbReference type="InterPro" id="IPR007274">
    <property type="entry name" value="Cop_transporter"/>
</dbReference>
<keyword evidence="7" id="KW-1185">Reference proteome</keyword>
<name>A0A2A2J3K0_9BILA</name>
<dbReference type="Pfam" id="PF04145">
    <property type="entry name" value="Ctr"/>
    <property type="match status" value="1"/>
</dbReference>
<gene>
    <name evidence="6" type="ORF">WR25_09506</name>
</gene>
<keyword evidence="4" id="KW-0813">Transport</keyword>
<comment type="similarity">
    <text evidence="4">Belongs to the copper transporter (Ctr) (TC 1.A.56) family. SLC31A subfamily.</text>
</comment>
<dbReference type="PANTHER" id="PTHR12483:SF127">
    <property type="entry name" value="COPPER TRANSPORT PROTEIN"/>
    <property type="match status" value="1"/>
</dbReference>
<evidence type="ECO:0000313" key="7">
    <source>
        <dbReference type="Proteomes" id="UP000218231"/>
    </source>
</evidence>
<feature type="compositionally biased region" description="Basic and acidic residues" evidence="5">
    <location>
        <begin position="33"/>
        <end position="51"/>
    </location>
</feature>
<evidence type="ECO:0000313" key="6">
    <source>
        <dbReference type="EMBL" id="PAV56189.1"/>
    </source>
</evidence>